<reference evidence="1 2" key="1">
    <citation type="journal article" date="2019" name="Sci. Rep.">
        <title>Nanopore sequencing improves the draft genome of the human pathogenic amoeba Naegleria fowleri.</title>
        <authorList>
            <person name="Liechti N."/>
            <person name="Schurch N."/>
            <person name="Bruggmann R."/>
            <person name="Wittwer M."/>
        </authorList>
    </citation>
    <scope>NUCLEOTIDE SEQUENCE [LARGE SCALE GENOMIC DNA]</scope>
    <source>
        <strain evidence="1 2">ATCC 30894</strain>
    </source>
</reference>
<comment type="caution">
    <text evidence="1">The sequence shown here is derived from an EMBL/GenBank/DDBJ whole genome shotgun (WGS) entry which is preliminary data.</text>
</comment>
<dbReference type="EMBL" id="VFQX01000058">
    <property type="protein sequence ID" value="KAF0973661.1"/>
    <property type="molecule type" value="Genomic_DNA"/>
</dbReference>
<organism evidence="1 2">
    <name type="scientific">Naegleria fowleri</name>
    <name type="common">Brain eating amoeba</name>
    <dbReference type="NCBI Taxonomy" id="5763"/>
    <lineage>
        <taxon>Eukaryota</taxon>
        <taxon>Discoba</taxon>
        <taxon>Heterolobosea</taxon>
        <taxon>Tetramitia</taxon>
        <taxon>Eutetramitia</taxon>
        <taxon>Vahlkampfiidae</taxon>
        <taxon>Naegleria</taxon>
    </lineage>
</organism>
<proteinExistence type="predicted"/>
<dbReference type="AlphaFoldDB" id="A0A6A5BGQ8"/>
<dbReference type="VEuPathDB" id="AmoebaDB:FDP41_007048"/>
<accession>A0A6A5BGQ8</accession>
<dbReference type="RefSeq" id="XP_044558374.1">
    <property type="nucleotide sequence ID" value="XM_044710750.1"/>
</dbReference>
<dbReference type="GeneID" id="68114266"/>
<dbReference type="VEuPathDB" id="AmoebaDB:NfTy_008410"/>
<name>A0A6A5BGQ8_NAEFO</name>
<keyword evidence="2" id="KW-1185">Reference proteome</keyword>
<dbReference type="InterPro" id="IPR025886">
    <property type="entry name" value="PP2-like"/>
</dbReference>
<dbReference type="OrthoDB" id="9970274at2759"/>
<protein>
    <recommendedName>
        <fullName evidence="3">F-box domain-containing protein</fullName>
    </recommendedName>
</protein>
<sequence length="423" mass="49834">MIKAFTEQVNNTDLNAPTKDPRAVFLLGNEAVINSMLLNNDFSNEHPKEELFEYPDLGAHPYFGHISLEKWRLKQCLELANESFHSSGRVMLVIGVIGSRMNNTIRWLGHSVSFNDQELFNISQLEKTWNSLGWTLTEESKEKGWTLRRDCESMKLIHFGRDEEILNPSLEYKYSENYETIVDEFINSSVEIISKLGAYNISKILSFLDIDTINMCYNSCRLLRRLLDSRDFIMSHIQEKCVTLPKRFTEYNFELIREKTIPEMKDIIFNYSRKLSIINNFSITWLNGAYWKRENRSDSPFKTVAHLAHVWWFDITGKITLLKGHYEVFIMYKNTSSYGRYHRSRFNIRCLLIEDEQEERKADFSNLCSSFVMDAAPLSSKLHKLGEIKTETAREDFRFTIYDHDCSTIKQDMDFDYLEFVRK</sequence>
<dbReference type="Proteomes" id="UP000444721">
    <property type="component" value="Unassembled WGS sequence"/>
</dbReference>
<dbReference type="VEuPathDB" id="AmoebaDB:NF0085390"/>
<evidence type="ECO:0000313" key="2">
    <source>
        <dbReference type="Proteomes" id="UP000444721"/>
    </source>
</evidence>
<gene>
    <name evidence="1" type="ORF">FDP41_007048</name>
</gene>
<evidence type="ECO:0008006" key="3">
    <source>
        <dbReference type="Google" id="ProtNLM"/>
    </source>
</evidence>
<dbReference type="Pfam" id="PF14299">
    <property type="entry name" value="PP2"/>
    <property type="match status" value="1"/>
</dbReference>
<evidence type="ECO:0000313" key="1">
    <source>
        <dbReference type="EMBL" id="KAF0973661.1"/>
    </source>
</evidence>